<keyword evidence="3" id="KW-0687">Ribonucleoprotein</keyword>
<evidence type="ECO:0000256" key="2">
    <source>
        <dbReference type="ARBA" id="ARBA00022980"/>
    </source>
</evidence>
<accession>A0A6A6BT70</accession>
<dbReference type="GeneID" id="54295291"/>
<dbReference type="Gene3D" id="2.40.50.140">
    <property type="entry name" value="Nucleic acid-binding proteins"/>
    <property type="match status" value="1"/>
</dbReference>
<dbReference type="InterPro" id="IPR000266">
    <property type="entry name" value="Ribosomal_uS17"/>
</dbReference>
<dbReference type="GO" id="GO:0003735">
    <property type="term" value="F:structural constituent of ribosome"/>
    <property type="evidence" value="ECO:0007669"/>
    <property type="project" value="InterPro"/>
</dbReference>
<reference evidence="4" key="1">
    <citation type="journal article" date="2020" name="Stud. Mycol.">
        <title>101 Dothideomycetes genomes: a test case for predicting lifestyles and emergence of pathogens.</title>
        <authorList>
            <person name="Haridas S."/>
            <person name="Albert R."/>
            <person name="Binder M."/>
            <person name="Bloem J."/>
            <person name="Labutti K."/>
            <person name="Salamov A."/>
            <person name="Andreopoulos B."/>
            <person name="Baker S."/>
            <person name="Barry K."/>
            <person name="Bills G."/>
            <person name="Bluhm B."/>
            <person name="Cannon C."/>
            <person name="Castanera R."/>
            <person name="Culley D."/>
            <person name="Daum C."/>
            <person name="Ezra D."/>
            <person name="Gonzalez J."/>
            <person name="Henrissat B."/>
            <person name="Kuo A."/>
            <person name="Liang C."/>
            <person name="Lipzen A."/>
            <person name="Lutzoni F."/>
            <person name="Magnuson J."/>
            <person name="Mondo S."/>
            <person name="Nolan M."/>
            <person name="Ohm R."/>
            <person name="Pangilinan J."/>
            <person name="Park H.-J."/>
            <person name="Ramirez L."/>
            <person name="Alfaro M."/>
            <person name="Sun H."/>
            <person name="Tritt A."/>
            <person name="Yoshinaga Y."/>
            <person name="Zwiers L.-H."/>
            <person name="Turgeon B."/>
            <person name="Goodwin S."/>
            <person name="Spatafora J."/>
            <person name="Crous P."/>
            <person name="Grigoriev I."/>
        </authorList>
    </citation>
    <scope>NUCLEOTIDE SEQUENCE</scope>
    <source>
        <strain evidence="4">CBS 121167</strain>
    </source>
</reference>
<comment type="similarity">
    <text evidence="1">Belongs to the universal ribosomal protein uS17 family.</text>
</comment>
<evidence type="ECO:0008006" key="6">
    <source>
        <dbReference type="Google" id="ProtNLM"/>
    </source>
</evidence>
<keyword evidence="2" id="KW-0689">Ribosomal protein</keyword>
<dbReference type="SUPFAM" id="SSF50249">
    <property type="entry name" value="Nucleic acid-binding proteins"/>
    <property type="match status" value="1"/>
</dbReference>
<dbReference type="Pfam" id="PF00366">
    <property type="entry name" value="Ribosomal_S17"/>
    <property type="match status" value="1"/>
</dbReference>
<evidence type="ECO:0000256" key="3">
    <source>
        <dbReference type="ARBA" id="ARBA00023274"/>
    </source>
</evidence>
<dbReference type="GO" id="GO:1990904">
    <property type="term" value="C:ribonucleoprotein complex"/>
    <property type="evidence" value="ECO:0007669"/>
    <property type="project" value="UniProtKB-KW"/>
</dbReference>
<dbReference type="Proteomes" id="UP000799438">
    <property type="component" value="Unassembled WGS sequence"/>
</dbReference>
<proteinExistence type="inferred from homology"/>
<organism evidence="4 5">
    <name type="scientific">Aplosporella prunicola CBS 121167</name>
    <dbReference type="NCBI Taxonomy" id="1176127"/>
    <lineage>
        <taxon>Eukaryota</taxon>
        <taxon>Fungi</taxon>
        <taxon>Dikarya</taxon>
        <taxon>Ascomycota</taxon>
        <taxon>Pezizomycotina</taxon>
        <taxon>Dothideomycetes</taxon>
        <taxon>Dothideomycetes incertae sedis</taxon>
        <taxon>Botryosphaeriales</taxon>
        <taxon>Aplosporellaceae</taxon>
        <taxon>Aplosporella</taxon>
    </lineage>
</organism>
<dbReference type="OrthoDB" id="274752at2759"/>
<keyword evidence="5" id="KW-1185">Reference proteome</keyword>
<dbReference type="InterPro" id="IPR012340">
    <property type="entry name" value="NA-bd_OB-fold"/>
</dbReference>
<dbReference type="EMBL" id="ML995474">
    <property type="protein sequence ID" value="KAF2147319.1"/>
    <property type="molecule type" value="Genomic_DNA"/>
</dbReference>
<dbReference type="AlphaFoldDB" id="A0A6A6BT70"/>
<dbReference type="RefSeq" id="XP_033403027.1">
    <property type="nucleotide sequence ID" value="XM_033537795.1"/>
</dbReference>
<protein>
    <recommendedName>
        <fullName evidence="6">Ribosomal protein S17</fullName>
    </recommendedName>
</protein>
<name>A0A6A6BT70_9PEZI</name>
<gene>
    <name evidence="4" type="ORF">K452DRAFT_240704</name>
</gene>
<sequence>MAAPAHRKFTGVVVSAGKMEKAVKVRLAGQEWDKHIRKYFPAPYTVLVSDPNNSLREGDVINLRSGYRASKTVRHVVTSFIAPFGSGISERPPLPTEEELAQKLLQKRYEKDFRQASRGREAAYRRIKTAALQESQILYKLGQIQGLESMEDAESLGYLQAQLEKLKMMRREGVQVGEAGPPGGEESLGSVDARARYSAAKAARFTKKALENEEDLEKAQGKGASIAEEVARGAKAI</sequence>
<evidence type="ECO:0000313" key="5">
    <source>
        <dbReference type="Proteomes" id="UP000799438"/>
    </source>
</evidence>
<dbReference type="GO" id="GO:0005840">
    <property type="term" value="C:ribosome"/>
    <property type="evidence" value="ECO:0007669"/>
    <property type="project" value="UniProtKB-KW"/>
</dbReference>
<evidence type="ECO:0000256" key="1">
    <source>
        <dbReference type="ARBA" id="ARBA00010254"/>
    </source>
</evidence>
<dbReference type="GO" id="GO:0006412">
    <property type="term" value="P:translation"/>
    <property type="evidence" value="ECO:0007669"/>
    <property type="project" value="InterPro"/>
</dbReference>
<evidence type="ECO:0000313" key="4">
    <source>
        <dbReference type="EMBL" id="KAF2147319.1"/>
    </source>
</evidence>